<comment type="caution">
    <text evidence="2">The sequence shown here is derived from an EMBL/GenBank/DDBJ whole genome shotgun (WGS) entry which is preliminary data.</text>
</comment>
<evidence type="ECO:0000313" key="2">
    <source>
        <dbReference type="EMBL" id="EUJ37125.1"/>
    </source>
</evidence>
<dbReference type="GO" id="GO:0008081">
    <property type="term" value="F:phosphoric diester hydrolase activity"/>
    <property type="evidence" value="ECO:0007669"/>
    <property type="project" value="InterPro"/>
</dbReference>
<dbReference type="Gene3D" id="3.20.20.190">
    <property type="entry name" value="Phosphatidylinositol (PI) phosphodiesterase"/>
    <property type="match status" value="1"/>
</dbReference>
<keyword evidence="3" id="KW-1185">Reference proteome</keyword>
<dbReference type="GO" id="GO:0006629">
    <property type="term" value="P:lipid metabolic process"/>
    <property type="evidence" value="ECO:0007669"/>
    <property type="project" value="InterPro"/>
</dbReference>
<dbReference type="STRING" id="1265861.BCAMP_10225"/>
<organism evidence="2 3">
    <name type="scientific">Brochothrix campestris FSL F6-1037</name>
    <dbReference type="NCBI Taxonomy" id="1265861"/>
    <lineage>
        <taxon>Bacteria</taxon>
        <taxon>Bacillati</taxon>
        <taxon>Bacillota</taxon>
        <taxon>Bacilli</taxon>
        <taxon>Bacillales</taxon>
        <taxon>Listeriaceae</taxon>
        <taxon>Brochothrix</taxon>
    </lineage>
</organism>
<protein>
    <submittedName>
        <fullName evidence="2">Glycerophosphoryl diester phosphodiesterase</fullName>
    </submittedName>
</protein>
<dbReference type="OrthoDB" id="384721at2"/>
<feature type="domain" description="GP-PDE" evidence="1">
    <location>
        <begin position="2"/>
        <end position="245"/>
    </location>
</feature>
<dbReference type="Pfam" id="PF03009">
    <property type="entry name" value="GDPD"/>
    <property type="match status" value="1"/>
</dbReference>
<dbReference type="PATRIC" id="fig|1265861.3.peg.2005"/>
<dbReference type="InterPro" id="IPR017946">
    <property type="entry name" value="PLC-like_Pdiesterase_TIM-brl"/>
</dbReference>
<dbReference type="Proteomes" id="UP000019243">
    <property type="component" value="Unassembled WGS sequence"/>
</dbReference>
<evidence type="ECO:0000259" key="1">
    <source>
        <dbReference type="PROSITE" id="PS51704"/>
    </source>
</evidence>
<accession>W7CJZ8</accession>
<dbReference type="EMBL" id="AODH01000043">
    <property type="protein sequence ID" value="EUJ37125.1"/>
    <property type="molecule type" value="Genomic_DNA"/>
</dbReference>
<name>W7CJZ8_9LIST</name>
<reference evidence="2 3" key="1">
    <citation type="submission" date="2012-12" db="EMBL/GenBank/DDBJ databases">
        <title>Novel taxa of Listeriaceae from agricultural environments in the United States.</title>
        <authorList>
            <person name="den Bakker H.C."/>
            <person name="Allred A."/>
            <person name="Warchocki S."/>
            <person name="Wright E.M."/>
            <person name="Burrell A."/>
            <person name="Nightingale K.K."/>
            <person name="Kephart D."/>
            <person name="Wiedmann M."/>
        </authorList>
    </citation>
    <scope>NUCLEOTIDE SEQUENCE [LARGE SCALE GENOMIC DNA]</scope>
    <source>
        <strain evidence="2 3">FSL F6-1037</strain>
    </source>
</reference>
<dbReference type="SUPFAM" id="SSF51695">
    <property type="entry name" value="PLC-like phosphodiesterases"/>
    <property type="match status" value="1"/>
</dbReference>
<dbReference type="PANTHER" id="PTHR46211:SF14">
    <property type="entry name" value="GLYCEROPHOSPHODIESTER PHOSPHODIESTERASE"/>
    <property type="match status" value="1"/>
</dbReference>
<dbReference type="PANTHER" id="PTHR46211">
    <property type="entry name" value="GLYCEROPHOSPHORYL DIESTER PHOSPHODIESTERASE"/>
    <property type="match status" value="1"/>
</dbReference>
<gene>
    <name evidence="2" type="ORF">BCAMP_10225</name>
</gene>
<sequence>MKKIIAHRGLSLRYPENSVAAFEATHRYGVEWLETDISILGDGTVIIMHDDTLDRTTNQSGHLAELSAADIAATSVGEWFGTAFKDEPIPRLADLIACLNRTKLNINFELKAVVGNRGNELADEVVAQLAEAITQLNPAIKISISSFNPLMLLKMKAYHPDLDYAVLFETHTLEADWPLIMAAVGARAIHLENEGLSQHVVQTAVSLGYEVNVWTVNTRERTNELFNWGVTGVFSDKADELLSLTKKEWMSHERLT</sequence>
<proteinExistence type="predicted"/>
<dbReference type="InterPro" id="IPR030395">
    <property type="entry name" value="GP_PDE_dom"/>
</dbReference>
<dbReference type="PROSITE" id="PS51704">
    <property type="entry name" value="GP_PDE"/>
    <property type="match status" value="1"/>
</dbReference>
<evidence type="ECO:0000313" key="3">
    <source>
        <dbReference type="Proteomes" id="UP000019243"/>
    </source>
</evidence>
<dbReference type="RefSeq" id="WP_035315215.1">
    <property type="nucleotide sequence ID" value="NZ_AODH01000043.1"/>
</dbReference>
<dbReference type="AlphaFoldDB" id="W7CJZ8"/>